<evidence type="ECO:0000313" key="2">
    <source>
        <dbReference type="EMBL" id="RTQ88525.1"/>
    </source>
</evidence>
<gene>
    <name evidence="2" type="ORF">EKG35_17805</name>
</gene>
<dbReference type="InterPro" id="IPR048147">
    <property type="entry name" value="CBO0543-like"/>
</dbReference>
<feature type="transmembrane region" description="Helical" evidence="1">
    <location>
        <begin position="6"/>
        <end position="23"/>
    </location>
</feature>
<protein>
    <submittedName>
        <fullName evidence="2">Uncharacterized protein</fullName>
    </submittedName>
</protein>
<keyword evidence="1" id="KW-1133">Transmembrane helix</keyword>
<reference evidence="2 3" key="1">
    <citation type="submission" date="2018-12" db="EMBL/GenBank/DDBJ databases">
        <authorList>
            <person name="Yu L."/>
        </authorList>
    </citation>
    <scope>NUCLEOTIDE SEQUENCE [LARGE SCALE GENOMIC DNA]</scope>
    <source>
        <strain evidence="2 3">S5H2222</strain>
    </source>
</reference>
<feature type="transmembrane region" description="Helical" evidence="1">
    <location>
        <begin position="127"/>
        <end position="151"/>
    </location>
</feature>
<dbReference type="OrthoDB" id="2664017at2"/>
<sequence>MLMERLILVAMWLFGFVGFILFIPRKDLRKGFMAFSIFQSITWLCNMFSFNYGLLSAPVREFPKATDLAITISYLFYPVLFSIYYVHKRVEWSFWSRFGYFFVWVFIVTLFDNVIERYTDLLEYGFLTWYGMWMYIGFLFFISQVCCNWFFKDKSLFQTEQLRLNEN</sequence>
<name>A0A431UGG2_9BACI</name>
<proteinExistence type="predicted"/>
<dbReference type="RefSeq" id="WP_126295896.1">
    <property type="nucleotide sequence ID" value="NZ_CP155468.1"/>
</dbReference>
<evidence type="ECO:0000313" key="3">
    <source>
        <dbReference type="Proteomes" id="UP000276349"/>
    </source>
</evidence>
<keyword evidence="3" id="KW-1185">Reference proteome</keyword>
<dbReference type="AlphaFoldDB" id="A0A431UGG2"/>
<feature type="transmembrane region" description="Helical" evidence="1">
    <location>
        <begin position="68"/>
        <end position="86"/>
    </location>
</feature>
<comment type="caution">
    <text evidence="2">The sequence shown here is derived from an EMBL/GenBank/DDBJ whole genome shotgun (WGS) entry which is preliminary data.</text>
</comment>
<dbReference type="NCBIfam" id="NF041644">
    <property type="entry name" value="CBO0543_fam"/>
    <property type="match status" value="1"/>
</dbReference>
<feature type="transmembrane region" description="Helical" evidence="1">
    <location>
        <begin position="35"/>
        <end position="56"/>
    </location>
</feature>
<organism evidence="2 3">
    <name type="scientific">Lysinibacillus telephonicus</name>
    <dbReference type="NCBI Taxonomy" id="1714840"/>
    <lineage>
        <taxon>Bacteria</taxon>
        <taxon>Bacillati</taxon>
        <taxon>Bacillota</taxon>
        <taxon>Bacilli</taxon>
        <taxon>Bacillales</taxon>
        <taxon>Bacillaceae</taxon>
        <taxon>Lysinibacillus</taxon>
    </lineage>
</organism>
<dbReference type="EMBL" id="RXNR01000077">
    <property type="protein sequence ID" value="RTQ88525.1"/>
    <property type="molecule type" value="Genomic_DNA"/>
</dbReference>
<accession>A0A431UGG2</accession>
<feature type="transmembrane region" description="Helical" evidence="1">
    <location>
        <begin position="98"/>
        <end position="115"/>
    </location>
</feature>
<keyword evidence="1" id="KW-0472">Membrane</keyword>
<evidence type="ECO:0000256" key="1">
    <source>
        <dbReference type="SAM" id="Phobius"/>
    </source>
</evidence>
<keyword evidence="1" id="KW-0812">Transmembrane</keyword>
<dbReference type="Proteomes" id="UP000276349">
    <property type="component" value="Unassembled WGS sequence"/>
</dbReference>